<dbReference type="Pfam" id="PF02597">
    <property type="entry name" value="ThiS"/>
    <property type="match status" value="1"/>
</dbReference>
<name>A0A9X2MPJ0_9BACL</name>
<dbReference type="Gene3D" id="3.10.20.30">
    <property type="match status" value="1"/>
</dbReference>
<dbReference type="SUPFAM" id="SSF54285">
    <property type="entry name" value="MoaD/ThiS"/>
    <property type="match status" value="1"/>
</dbReference>
<comment type="caution">
    <text evidence="1">The sequence shown here is derived from an EMBL/GenBank/DDBJ whole genome shotgun (WGS) entry which is preliminary data.</text>
</comment>
<sequence>MKITVNGKQEQLEVQTVEDIVAHYALQEKPIVVEADGIVLKREQWATTLVREDSKIELVHFVGGG</sequence>
<dbReference type="InterPro" id="IPR016155">
    <property type="entry name" value="Mopterin_synth/thiamin_S_b"/>
</dbReference>
<dbReference type="PANTHER" id="PTHR34472">
    <property type="entry name" value="SULFUR CARRIER PROTEIN THIS"/>
    <property type="match status" value="1"/>
</dbReference>
<keyword evidence="2" id="KW-1185">Reference proteome</keyword>
<accession>A0A9X2MPJ0</accession>
<reference evidence="1" key="1">
    <citation type="submission" date="2022-08" db="EMBL/GenBank/DDBJ databases">
        <title>The genomic sequence of strain Paenibacillus sp. SCIV0701.</title>
        <authorList>
            <person name="Zhao H."/>
        </authorList>
    </citation>
    <scope>NUCLEOTIDE SEQUENCE</scope>
    <source>
        <strain evidence="1">SCIV0701</strain>
    </source>
</reference>
<dbReference type="EMBL" id="JANIPJ010000004">
    <property type="protein sequence ID" value="MCR2803867.1"/>
    <property type="molecule type" value="Genomic_DNA"/>
</dbReference>
<organism evidence="1 2">
    <name type="scientific">Paenibacillus soyae</name>
    <dbReference type="NCBI Taxonomy" id="2969249"/>
    <lineage>
        <taxon>Bacteria</taxon>
        <taxon>Bacillati</taxon>
        <taxon>Bacillota</taxon>
        <taxon>Bacilli</taxon>
        <taxon>Bacillales</taxon>
        <taxon>Paenibacillaceae</taxon>
        <taxon>Paenibacillus</taxon>
    </lineage>
</organism>
<dbReference type="AlphaFoldDB" id="A0A9X2MPJ0"/>
<proteinExistence type="predicted"/>
<dbReference type="RefSeq" id="WP_257444475.1">
    <property type="nucleotide sequence ID" value="NZ_JANIPJ010000004.1"/>
</dbReference>
<gene>
    <name evidence="1" type="primary">thiS</name>
    <name evidence="1" type="ORF">NQZ67_08225</name>
</gene>
<dbReference type="NCBIfam" id="TIGR01683">
    <property type="entry name" value="thiS"/>
    <property type="match status" value="1"/>
</dbReference>
<dbReference type="InterPro" id="IPR003749">
    <property type="entry name" value="ThiS/MoaD-like"/>
</dbReference>
<protein>
    <submittedName>
        <fullName evidence="1">Sulfur carrier protein ThiS</fullName>
    </submittedName>
</protein>
<evidence type="ECO:0000313" key="2">
    <source>
        <dbReference type="Proteomes" id="UP001141950"/>
    </source>
</evidence>
<dbReference type="Proteomes" id="UP001141950">
    <property type="component" value="Unassembled WGS sequence"/>
</dbReference>
<dbReference type="InterPro" id="IPR010035">
    <property type="entry name" value="Thi_S"/>
</dbReference>
<evidence type="ECO:0000313" key="1">
    <source>
        <dbReference type="EMBL" id="MCR2803867.1"/>
    </source>
</evidence>
<dbReference type="InterPro" id="IPR012675">
    <property type="entry name" value="Beta-grasp_dom_sf"/>
</dbReference>
<dbReference type="CDD" id="cd00565">
    <property type="entry name" value="Ubl_ThiS"/>
    <property type="match status" value="1"/>
</dbReference>
<dbReference type="PANTHER" id="PTHR34472:SF1">
    <property type="entry name" value="SULFUR CARRIER PROTEIN THIS"/>
    <property type="match status" value="1"/>
</dbReference>